<dbReference type="EMBL" id="JAYWIO010000005">
    <property type="protein sequence ID" value="KAK7259262.1"/>
    <property type="molecule type" value="Genomic_DNA"/>
</dbReference>
<name>A0AAN9EKH4_CROPI</name>
<evidence type="ECO:0000313" key="2">
    <source>
        <dbReference type="Proteomes" id="UP001372338"/>
    </source>
</evidence>
<dbReference type="PANTHER" id="PTHR33702">
    <property type="entry name" value="BNAA09G40010D PROTEIN"/>
    <property type="match status" value="1"/>
</dbReference>
<protein>
    <submittedName>
        <fullName evidence="1">Uncharacterized protein</fullName>
    </submittedName>
</protein>
<dbReference type="AlphaFoldDB" id="A0AAN9EKH4"/>
<accession>A0AAN9EKH4</accession>
<reference evidence="1 2" key="1">
    <citation type="submission" date="2024-01" db="EMBL/GenBank/DDBJ databases">
        <title>The genomes of 5 underutilized Papilionoideae crops provide insights into root nodulation and disease resistanc.</title>
        <authorList>
            <person name="Yuan L."/>
        </authorList>
    </citation>
    <scope>NUCLEOTIDE SEQUENCE [LARGE SCALE GENOMIC DNA]</scope>
    <source>
        <strain evidence="1">ZHUSHIDOU_FW_LH</strain>
        <tissue evidence="1">Leaf</tissue>
    </source>
</reference>
<gene>
    <name evidence="1" type="ORF">RIF29_24864</name>
</gene>
<keyword evidence="2" id="KW-1185">Reference proteome</keyword>
<comment type="caution">
    <text evidence="1">The sequence shown here is derived from an EMBL/GenBank/DDBJ whole genome shotgun (WGS) entry which is preliminary data.</text>
</comment>
<dbReference type="PANTHER" id="PTHR33702:SF5">
    <property type="entry name" value="OS01G0308600 PROTEIN"/>
    <property type="match status" value="1"/>
</dbReference>
<dbReference type="Proteomes" id="UP001372338">
    <property type="component" value="Unassembled WGS sequence"/>
</dbReference>
<evidence type="ECO:0000313" key="1">
    <source>
        <dbReference type="EMBL" id="KAK7259262.1"/>
    </source>
</evidence>
<proteinExistence type="predicted"/>
<sequence>MEGISGDNMRKGLKEFWKKKGKGYGRLYKSGRRRKMETVELGGGAATTTTSTRRKRWRIKISRKIRIPRIPSPKKLMLWLRDAYVRMMMSLANSKAMSMTASATGNGGVGGYGRGPPPKEYDDKMLVHMYKSLMVAQGRLVPCEEVTCTRFKYVVPHRMQLRRLILPTHLG</sequence>
<organism evidence="1 2">
    <name type="scientific">Crotalaria pallida</name>
    <name type="common">Smooth rattlebox</name>
    <name type="synonym">Crotalaria striata</name>
    <dbReference type="NCBI Taxonomy" id="3830"/>
    <lineage>
        <taxon>Eukaryota</taxon>
        <taxon>Viridiplantae</taxon>
        <taxon>Streptophyta</taxon>
        <taxon>Embryophyta</taxon>
        <taxon>Tracheophyta</taxon>
        <taxon>Spermatophyta</taxon>
        <taxon>Magnoliopsida</taxon>
        <taxon>eudicotyledons</taxon>
        <taxon>Gunneridae</taxon>
        <taxon>Pentapetalae</taxon>
        <taxon>rosids</taxon>
        <taxon>fabids</taxon>
        <taxon>Fabales</taxon>
        <taxon>Fabaceae</taxon>
        <taxon>Papilionoideae</taxon>
        <taxon>50 kb inversion clade</taxon>
        <taxon>genistoids sensu lato</taxon>
        <taxon>core genistoids</taxon>
        <taxon>Crotalarieae</taxon>
        <taxon>Crotalaria</taxon>
    </lineage>
</organism>